<protein>
    <submittedName>
        <fullName evidence="1">Uncharacterized protein</fullName>
    </submittedName>
</protein>
<dbReference type="RefSeq" id="WP_109924822.1">
    <property type="nucleotide sequence ID" value="NZ_QGNZ01000001.1"/>
</dbReference>
<evidence type="ECO:0000313" key="1">
    <source>
        <dbReference type="EMBL" id="PWS29397.1"/>
    </source>
</evidence>
<dbReference type="EMBL" id="QGNZ01000001">
    <property type="protein sequence ID" value="PWS29397.1"/>
    <property type="molecule type" value="Genomic_DNA"/>
</dbReference>
<sequence length="96" mass="11172">MNDHQSLIKIINKDFDIQADLSEERLRQAIIDVFADLVDHDFSKLIQILYKADVDQYKLKALLETSEGRSSAEVIADAYIERQLAKIETWRKYSGR</sequence>
<comment type="caution">
    <text evidence="1">The sequence shown here is derived from an EMBL/GenBank/DDBJ whole genome shotgun (WGS) entry which is preliminary data.</text>
</comment>
<proteinExistence type="predicted"/>
<keyword evidence="2" id="KW-1185">Reference proteome</keyword>
<reference evidence="1 2" key="1">
    <citation type="submission" date="2018-05" db="EMBL/GenBank/DDBJ databases">
        <title>Pedobacter paludis sp. nov., isolated from wetland soil.</title>
        <authorList>
            <person name="Zhang Y."/>
            <person name="Wang G."/>
        </authorList>
    </citation>
    <scope>NUCLEOTIDE SEQUENCE [LARGE SCALE GENOMIC DNA]</scope>
    <source>
        <strain evidence="1 2">KCTC22721</strain>
    </source>
</reference>
<organism evidence="1 2">
    <name type="scientific">Pedobacter yonginense</name>
    <dbReference type="NCBI Taxonomy" id="651869"/>
    <lineage>
        <taxon>Bacteria</taxon>
        <taxon>Pseudomonadati</taxon>
        <taxon>Bacteroidota</taxon>
        <taxon>Sphingobacteriia</taxon>
        <taxon>Sphingobacteriales</taxon>
        <taxon>Sphingobacteriaceae</taxon>
        <taxon>Pedobacter</taxon>
    </lineage>
</organism>
<dbReference type="Proteomes" id="UP000245379">
    <property type="component" value="Unassembled WGS sequence"/>
</dbReference>
<accession>A0A317ETN9</accession>
<gene>
    <name evidence="1" type="ORF">DHW03_06155</name>
</gene>
<evidence type="ECO:0000313" key="2">
    <source>
        <dbReference type="Proteomes" id="UP000245379"/>
    </source>
</evidence>
<name>A0A317ETN9_9SPHI</name>
<dbReference type="AlphaFoldDB" id="A0A317ETN9"/>
<dbReference type="OrthoDB" id="711735at2"/>